<evidence type="ECO:0000259" key="2">
    <source>
        <dbReference type="Pfam" id="PF13751"/>
    </source>
</evidence>
<comment type="caution">
    <text evidence="3">The sequence shown here is derived from an EMBL/GenBank/DDBJ whole genome shotgun (WGS) entry which is preliminary data.</text>
</comment>
<feature type="domain" description="Transposase InsH N-terminal" evidence="1">
    <location>
        <begin position="23"/>
        <end position="118"/>
    </location>
</feature>
<gene>
    <name evidence="3" type="ORF">FHT02_002672</name>
</gene>
<proteinExistence type="predicted"/>
<dbReference type="InterPro" id="IPR008490">
    <property type="entry name" value="Transposase_InsH_N"/>
</dbReference>
<organism evidence="3 4">
    <name type="scientific">Sphingomonas xinjiangensis</name>
    <dbReference type="NCBI Taxonomy" id="643568"/>
    <lineage>
        <taxon>Bacteria</taxon>
        <taxon>Pseudomonadati</taxon>
        <taxon>Pseudomonadota</taxon>
        <taxon>Alphaproteobacteria</taxon>
        <taxon>Sphingomonadales</taxon>
        <taxon>Sphingomonadaceae</taxon>
        <taxon>Sphingomonas</taxon>
    </lineage>
</organism>
<name>A0A840YK24_9SPHN</name>
<dbReference type="Pfam" id="PF05598">
    <property type="entry name" value="DUF772"/>
    <property type="match status" value="1"/>
</dbReference>
<reference evidence="3 4" key="1">
    <citation type="submission" date="2020-08" db="EMBL/GenBank/DDBJ databases">
        <title>Genomic Encyclopedia of Type Strains, Phase IV (KMG-IV): sequencing the most valuable type-strain genomes for metagenomic binning, comparative biology and taxonomic classification.</title>
        <authorList>
            <person name="Goeker M."/>
        </authorList>
    </citation>
    <scope>NUCLEOTIDE SEQUENCE [LARGE SCALE GENOMIC DNA]</scope>
    <source>
        <strain evidence="3 4">DSM 26736</strain>
    </source>
</reference>
<dbReference type="EMBL" id="JACIJF010000007">
    <property type="protein sequence ID" value="MBB5711428.1"/>
    <property type="molecule type" value="Genomic_DNA"/>
</dbReference>
<feature type="domain" description="Transposase DDE" evidence="2">
    <location>
        <begin position="326"/>
        <end position="452"/>
    </location>
</feature>
<dbReference type="InterPro" id="IPR025668">
    <property type="entry name" value="Tnp_DDE_dom"/>
</dbReference>
<dbReference type="Pfam" id="PF13751">
    <property type="entry name" value="DDE_Tnp_1_6"/>
    <property type="match status" value="1"/>
</dbReference>
<keyword evidence="4" id="KW-1185">Reference proteome</keyword>
<dbReference type="PANTHER" id="PTHR33408">
    <property type="entry name" value="TRANSPOSASE"/>
    <property type="match status" value="1"/>
</dbReference>
<evidence type="ECO:0000313" key="3">
    <source>
        <dbReference type="EMBL" id="MBB5711428.1"/>
    </source>
</evidence>
<sequence>MSGDEPMMGERTVAQEALFYSFSLERHVPADHLLRSIDRFVDLSGIREELKPFYSNTGRPSIDPELMIRMLIIGYCMGIRSERRLCDEVHLNLAYRWFCRLGLDGDVPDHSTFSKNRHGRFRDSDLLRRLFETTVARCMAEGLVGGEGFAVDASLIRADANRQTGGPGSDGMPPDADSRAVREYFAVLDDAAFGAATPVVPKYLAPADPASRWTSAHRGPAFYAYSTNYLIDLDHAVIMDVEASTAVRQAEVTACKRMIARVQDRFGVWPERLAADTAYGSAEMLAWLVHERDIQPHIPVFDKSARRDGTFERDAFIYDHDDDSYVCPGGKRLRPRNRNFATARGDVGQDGFIRYRARQQDCGGCALRERCTPNMPARKVTRSIHEGARDLARDIATTDAYVTSRRQRKKVEMLFAHLKRILKLDRLRLRGPNGARDEFHMAATAQNLRKMAKLIPLATQPLPA</sequence>
<evidence type="ECO:0000313" key="4">
    <source>
        <dbReference type="Proteomes" id="UP000527143"/>
    </source>
</evidence>
<dbReference type="Proteomes" id="UP000527143">
    <property type="component" value="Unassembled WGS sequence"/>
</dbReference>
<evidence type="ECO:0000259" key="1">
    <source>
        <dbReference type="Pfam" id="PF05598"/>
    </source>
</evidence>
<dbReference type="AlphaFoldDB" id="A0A840YK24"/>
<accession>A0A840YK24</accession>
<protein>
    <submittedName>
        <fullName evidence="3">Transposase</fullName>
    </submittedName>
</protein>
<dbReference type="PANTHER" id="PTHR33408:SF2">
    <property type="entry name" value="TRANSPOSASE DDE DOMAIN-CONTAINING PROTEIN"/>
    <property type="match status" value="1"/>
</dbReference>